<organism evidence="1 2">
    <name type="scientific">Pseudonocardia eucalypti</name>
    <dbReference type="NCBI Taxonomy" id="648755"/>
    <lineage>
        <taxon>Bacteria</taxon>
        <taxon>Bacillati</taxon>
        <taxon>Actinomycetota</taxon>
        <taxon>Actinomycetes</taxon>
        <taxon>Pseudonocardiales</taxon>
        <taxon>Pseudonocardiaceae</taxon>
        <taxon>Pseudonocardia</taxon>
    </lineage>
</organism>
<evidence type="ECO:0000313" key="2">
    <source>
        <dbReference type="Proteomes" id="UP001428817"/>
    </source>
</evidence>
<dbReference type="EMBL" id="BAABJP010000003">
    <property type="protein sequence ID" value="GAA5147823.1"/>
    <property type="molecule type" value="Genomic_DNA"/>
</dbReference>
<dbReference type="Proteomes" id="UP001428817">
    <property type="component" value="Unassembled WGS sequence"/>
</dbReference>
<gene>
    <name evidence="1" type="ORF">GCM10023321_09260</name>
</gene>
<sequence length="146" mass="16235">MTGTGNMTKDEVLVKLREEIAELRRRANAEPDPAIRADRLRMADAREAVMEDEAEAIAAEIAEGQQTAALSLRVPASLAAALKARADIERIPTSALVRRLLTEALNGPSVPVLTVGQVEEIARRVYEDREQLRRTSERERDYRESA</sequence>
<name>A0ABP9PNP3_9PSEU</name>
<reference evidence="2" key="1">
    <citation type="journal article" date="2019" name="Int. J. Syst. Evol. Microbiol.">
        <title>The Global Catalogue of Microorganisms (GCM) 10K type strain sequencing project: providing services to taxonomists for standard genome sequencing and annotation.</title>
        <authorList>
            <consortium name="The Broad Institute Genomics Platform"/>
            <consortium name="The Broad Institute Genome Sequencing Center for Infectious Disease"/>
            <person name="Wu L."/>
            <person name="Ma J."/>
        </authorList>
    </citation>
    <scope>NUCLEOTIDE SEQUENCE [LARGE SCALE GENOMIC DNA]</scope>
    <source>
        <strain evidence="2">JCM 18303</strain>
    </source>
</reference>
<protein>
    <recommendedName>
        <fullName evidence="3">Ribbon-helix-helix protein CopG domain-containing protein</fullName>
    </recommendedName>
</protein>
<comment type="caution">
    <text evidence="1">The sequence shown here is derived from an EMBL/GenBank/DDBJ whole genome shotgun (WGS) entry which is preliminary data.</text>
</comment>
<dbReference type="SUPFAM" id="SSF47598">
    <property type="entry name" value="Ribbon-helix-helix"/>
    <property type="match status" value="1"/>
</dbReference>
<keyword evidence="2" id="KW-1185">Reference proteome</keyword>
<dbReference type="InterPro" id="IPR010985">
    <property type="entry name" value="Ribbon_hlx_hlx"/>
</dbReference>
<evidence type="ECO:0008006" key="3">
    <source>
        <dbReference type="Google" id="ProtNLM"/>
    </source>
</evidence>
<evidence type="ECO:0000313" key="1">
    <source>
        <dbReference type="EMBL" id="GAA5147823.1"/>
    </source>
</evidence>
<proteinExistence type="predicted"/>
<accession>A0ABP9PNP3</accession>
<dbReference type="RefSeq" id="WP_221498722.1">
    <property type="nucleotide sequence ID" value="NZ_BAABJP010000003.1"/>
</dbReference>